<dbReference type="InterPro" id="IPR013783">
    <property type="entry name" value="Ig-like_fold"/>
</dbReference>
<dbReference type="Pfam" id="PF18962">
    <property type="entry name" value="Por_Secre_tail"/>
    <property type="match status" value="1"/>
</dbReference>
<evidence type="ECO:0000313" key="3">
    <source>
        <dbReference type="EMBL" id="KAA9340933.1"/>
    </source>
</evidence>
<keyword evidence="4" id="KW-1185">Reference proteome</keyword>
<keyword evidence="1" id="KW-0732">Signal</keyword>
<gene>
    <name evidence="3" type="ORF">F0P94_05780</name>
</gene>
<feature type="domain" description="Secretion system C-terminal sorting" evidence="2">
    <location>
        <begin position="537"/>
        <end position="607"/>
    </location>
</feature>
<dbReference type="SUPFAM" id="SSF49899">
    <property type="entry name" value="Concanavalin A-like lectins/glucanases"/>
    <property type="match status" value="1"/>
</dbReference>
<dbReference type="Gene3D" id="2.60.120.200">
    <property type="match status" value="1"/>
</dbReference>
<dbReference type="Proteomes" id="UP000326570">
    <property type="component" value="Unassembled WGS sequence"/>
</dbReference>
<dbReference type="GO" id="GO:0004553">
    <property type="term" value="F:hydrolase activity, hydrolyzing O-glycosyl compounds"/>
    <property type="evidence" value="ECO:0007669"/>
    <property type="project" value="UniProtKB-ARBA"/>
</dbReference>
<organism evidence="3 4">
    <name type="scientific">Adhaeribacter soli</name>
    <dbReference type="NCBI Taxonomy" id="2607655"/>
    <lineage>
        <taxon>Bacteria</taxon>
        <taxon>Pseudomonadati</taxon>
        <taxon>Bacteroidota</taxon>
        <taxon>Cytophagia</taxon>
        <taxon>Cytophagales</taxon>
        <taxon>Hymenobacteraceae</taxon>
        <taxon>Adhaeribacter</taxon>
    </lineage>
</organism>
<dbReference type="NCBIfam" id="TIGR04183">
    <property type="entry name" value="Por_Secre_tail"/>
    <property type="match status" value="1"/>
</dbReference>
<sequence>MKKSLHLIFVFMLSGFGAFSQAVPELIYYKFDSPGTTVQNQASNPVGTNPATITGATIGGTGQFGTAMVGNGGSGAANAVNTGWNPNLGTGDWTISAWFNNIPSSTTVRYLFGLTGAGFRCFTGGAAGAGAIRITDGGITAFNVPNVFDGTPVVIHYVHDDTAGEVKFYVNGTLTFTSSQPNVNLTGATALLVGASLGTGLPTGGLMDEFRIYNRALPVTEIASTWNQTLPFATTANDIELTAITSPGSMCGLSNAEPVTITVRNIGSAAQRKIPVSYTLNSAIPVTDTIPGLLAPGAIASFTFATRANMSAPGIYTLVATVNLPGDTNPVNNSLTKTVTNAMLAGIPAFDFETTASGVAGMRTVANAQSGITEGAGASFGAGSTKGMIMDGGTLTTWTMPTGSADPWTMNPAHLAVSSFCFSPAGGSANDSLWLTFDLKQLYKTANANTNFRVKVNGAQVGATYRPPFAGSGNWQKIKVDLTTYKNLPSIDIDLESSVAEPYANGNGPANLVDNINVVNRIVLGTRNAFSQKNLTVFPNPSRGMFTVELPDANAYTLEVTDLTGKVIKTQKAVSGKNMLDLNDSAKGVYLLKVSSKNGIAFKKLIIE</sequence>
<proteinExistence type="predicted"/>
<protein>
    <submittedName>
        <fullName evidence="3">T9SS type A sorting domain-containing protein</fullName>
    </submittedName>
</protein>
<dbReference type="Pfam" id="PF13385">
    <property type="entry name" value="Laminin_G_3"/>
    <property type="match status" value="1"/>
</dbReference>
<accession>A0A5N1J2E1</accession>
<dbReference type="RefSeq" id="WP_150902860.1">
    <property type="nucleotide sequence ID" value="NZ_VTWT01000002.1"/>
</dbReference>
<feature type="chain" id="PRO_5025010186" evidence="1">
    <location>
        <begin position="23"/>
        <end position="608"/>
    </location>
</feature>
<dbReference type="EMBL" id="VTWT01000002">
    <property type="protein sequence ID" value="KAA9340933.1"/>
    <property type="molecule type" value="Genomic_DNA"/>
</dbReference>
<evidence type="ECO:0000313" key="4">
    <source>
        <dbReference type="Proteomes" id="UP000326570"/>
    </source>
</evidence>
<dbReference type="GO" id="GO:0005975">
    <property type="term" value="P:carbohydrate metabolic process"/>
    <property type="evidence" value="ECO:0007669"/>
    <property type="project" value="UniProtKB-ARBA"/>
</dbReference>
<name>A0A5N1J2E1_9BACT</name>
<dbReference type="AlphaFoldDB" id="A0A5N1J2E1"/>
<dbReference type="InterPro" id="IPR013320">
    <property type="entry name" value="ConA-like_dom_sf"/>
</dbReference>
<evidence type="ECO:0000259" key="2">
    <source>
        <dbReference type="Pfam" id="PF18962"/>
    </source>
</evidence>
<reference evidence="3 4" key="1">
    <citation type="submission" date="2019-09" db="EMBL/GenBank/DDBJ databases">
        <title>Genome sequence of Adhaeribacter sp. M2.</title>
        <authorList>
            <person name="Srinivasan S."/>
        </authorList>
    </citation>
    <scope>NUCLEOTIDE SEQUENCE [LARGE SCALE GENOMIC DNA]</scope>
    <source>
        <strain evidence="3 4">M2</strain>
    </source>
</reference>
<dbReference type="InterPro" id="IPR026444">
    <property type="entry name" value="Secre_tail"/>
</dbReference>
<evidence type="ECO:0000256" key="1">
    <source>
        <dbReference type="SAM" id="SignalP"/>
    </source>
</evidence>
<comment type="caution">
    <text evidence="3">The sequence shown here is derived from an EMBL/GenBank/DDBJ whole genome shotgun (WGS) entry which is preliminary data.</text>
</comment>
<feature type="signal peptide" evidence="1">
    <location>
        <begin position="1"/>
        <end position="22"/>
    </location>
</feature>
<dbReference type="Gene3D" id="2.60.40.10">
    <property type="entry name" value="Immunoglobulins"/>
    <property type="match status" value="1"/>
</dbReference>